<evidence type="ECO:0000259" key="2">
    <source>
        <dbReference type="Pfam" id="PF09917"/>
    </source>
</evidence>
<sequence>MLRIAGLLLFALLFAAPLAIAQSATPVGVWQDDSGRIQVQIAPCGEFLCGTLLWFRWPNDDQGLPVVDLKNRDPGLRGRPLLGLVILYGLRRTGERTWEDGKIYNPEDGANYHANMSINDDGSLRVRAYGLLPIFGRTRVWRRIR</sequence>
<dbReference type="InterPro" id="IPR019223">
    <property type="entry name" value="DUF2147"/>
</dbReference>
<evidence type="ECO:0000313" key="4">
    <source>
        <dbReference type="Proteomes" id="UP001595711"/>
    </source>
</evidence>
<accession>A0ABV7VIA5</accession>
<feature type="chain" id="PRO_5047224492" evidence="1">
    <location>
        <begin position="22"/>
        <end position="145"/>
    </location>
</feature>
<comment type="caution">
    <text evidence="3">The sequence shown here is derived from an EMBL/GenBank/DDBJ whole genome shotgun (WGS) entry which is preliminary data.</text>
</comment>
<reference evidence="4" key="1">
    <citation type="journal article" date="2019" name="Int. J. Syst. Evol. Microbiol.">
        <title>The Global Catalogue of Microorganisms (GCM) 10K type strain sequencing project: providing services to taxonomists for standard genome sequencing and annotation.</title>
        <authorList>
            <consortium name="The Broad Institute Genomics Platform"/>
            <consortium name="The Broad Institute Genome Sequencing Center for Infectious Disease"/>
            <person name="Wu L."/>
            <person name="Ma J."/>
        </authorList>
    </citation>
    <scope>NUCLEOTIDE SEQUENCE [LARGE SCALE GENOMIC DNA]</scope>
    <source>
        <strain evidence="4">KCTC 42182</strain>
    </source>
</reference>
<gene>
    <name evidence="3" type="ORF">ACFOOQ_14615</name>
</gene>
<dbReference type="PANTHER" id="PTHR36919:SF2">
    <property type="entry name" value="BLL6627 PROTEIN"/>
    <property type="match status" value="1"/>
</dbReference>
<name>A0ABV7VIA5_9PROT</name>
<feature type="domain" description="DUF2147" evidence="2">
    <location>
        <begin position="28"/>
        <end position="143"/>
    </location>
</feature>
<evidence type="ECO:0000313" key="3">
    <source>
        <dbReference type="EMBL" id="MFC3676787.1"/>
    </source>
</evidence>
<protein>
    <submittedName>
        <fullName evidence="3">DUF2147 domain-containing protein</fullName>
    </submittedName>
</protein>
<dbReference type="EMBL" id="JBHRYJ010000003">
    <property type="protein sequence ID" value="MFC3676787.1"/>
    <property type="molecule type" value="Genomic_DNA"/>
</dbReference>
<organism evidence="3 4">
    <name type="scientific">Ferrovibrio xuzhouensis</name>
    <dbReference type="NCBI Taxonomy" id="1576914"/>
    <lineage>
        <taxon>Bacteria</taxon>
        <taxon>Pseudomonadati</taxon>
        <taxon>Pseudomonadota</taxon>
        <taxon>Alphaproteobacteria</taxon>
        <taxon>Rhodospirillales</taxon>
        <taxon>Rhodospirillaceae</taxon>
        <taxon>Ferrovibrio</taxon>
    </lineage>
</organism>
<proteinExistence type="predicted"/>
<dbReference type="Gene3D" id="2.40.128.520">
    <property type="match status" value="1"/>
</dbReference>
<dbReference type="Pfam" id="PF09917">
    <property type="entry name" value="DUF2147"/>
    <property type="match status" value="1"/>
</dbReference>
<keyword evidence="4" id="KW-1185">Reference proteome</keyword>
<evidence type="ECO:0000256" key="1">
    <source>
        <dbReference type="SAM" id="SignalP"/>
    </source>
</evidence>
<keyword evidence="1" id="KW-0732">Signal</keyword>
<dbReference type="RefSeq" id="WP_379727955.1">
    <property type="nucleotide sequence ID" value="NZ_JBHRYJ010000003.1"/>
</dbReference>
<dbReference type="Proteomes" id="UP001595711">
    <property type="component" value="Unassembled WGS sequence"/>
</dbReference>
<feature type="signal peptide" evidence="1">
    <location>
        <begin position="1"/>
        <end position="21"/>
    </location>
</feature>
<dbReference type="PANTHER" id="PTHR36919">
    <property type="entry name" value="BLR1215 PROTEIN"/>
    <property type="match status" value="1"/>
</dbReference>